<dbReference type="Gene3D" id="3.90.1150.200">
    <property type="match status" value="1"/>
</dbReference>
<proteinExistence type="predicted"/>
<dbReference type="Pfam" id="PF08818">
    <property type="entry name" value="DUF1801"/>
    <property type="match status" value="1"/>
</dbReference>
<evidence type="ECO:0000313" key="2">
    <source>
        <dbReference type="EMBL" id="ACS83717.1"/>
    </source>
</evidence>
<reference evidence="2" key="1">
    <citation type="journal article" date="2010" name="Appl. Environ. Microbiol.">
        <title>Metagenomics Reveals Antibiotic Resistance Genes Encoding Predicted Bifunctional Proteins in Apple Orchard Soil.</title>
        <authorList>
            <person name="Donato J.J."/>
            <person name="Moe L.A."/>
            <person name="Converse B.J."/>
            <person name="Smart K.D."/>
            <person name="Berklein F.C."/>
            <person name="McManus P.S."/>
            <person name="Handelsman J."/>
        </authorList>
    </citation>
    <scope>NUCLEOTIDE SEQUENCE</scope>
</reference>
<organism evidence="2">
    <name type="scientific">uncultured bacterium AOCefta2</name>
    <dbReference type="NCBI Taxonomy" id="654977"/>
    <lineage>
        <taxon>Bacteria</taxon>
        <taxon>environmental samples</taxon>
    </lineage>
</organism>
<accession>D6MLX7</accession>
<evidence type="ECO:0000259" key="1">
    <source>
        <dbReference type="Pfam" id="PF08818"/>
    </source>
</evidence>
<name>D6MLX7_9BACT</name>
<dbReference type="AlphaFoldDB" id="D6MLX7"/>
<protein>
    <recommendedName>
        <fullName evidence="1">YdhG-like domain-containing protein</fullName>
    </recommendedName>
</protein>
<sequence>MKIAATTVNEYLAALPPDRREAISAVRKVILEYLPKGYEEGMSYGMIGYYVPHSIFPAGYHCDPKQPLPFASLGSQKHHMALYLMCIYMNEPVMRWLGEEFARRGKKLDMGKACIRFKKLEDLPLEVIGQTIAKFPVKDYTAYCLAAVKSMKSKRKAKN</sequence>
<dbReference type="EMBL" id="GQ244490">
    <property type="protein sequence ID" value="ACS83717.1"/>
    <property type="molecule type" value="Genomic_DNA"/>
</dbReference>
<dbReference type="SUPFAM" id="SSF159888">
    <property type="entry name" value="YdhG-like"/>
    <property type="match status" value="1"/>
</dbReference>
<feature type="domain" description="YdhG-like" evidence="1">
    <location>
        <begin position="19"/>
        <end position="133"/>
    </location>
</feature>
<dbReference type="InterPro" id="IPR014922">
    <property type="entry name" value="YdhG-like"/>
</dbReference>
<gene>
    <name evidence="2" type="ORF">WISOIL_0028</name>
</gene>